<gene>
    <name evidence="4" type="ORF">C4B63_169g39</name>
</gene>
<keyword evidence="3" id="KW-0732">Signal</keyword>
<evidence type="ECO:0000256" key="3">
    <source>
        <dbReference type="SAM" id="SignalP"/>
    </source>
</evidence>
<dbReference type="VEuPathDB" id="TriTrypDB:TcCLB.509657.50"/>
<feature type="compositionally biased region" description="Low complexity" evidence="1">
    <location>
        <begin position="163"/>
        <end position="179"/>
    </location>
</feature>
<dbReference type="VEuPathDB" id="TriTrypDB:C3747_20g188"/>
<protein>
    <submittedName>
        <fullName evidence="4">Mucin-associated surface protein (MASP)</fullName>
    </submittedName>
</protein>
<dbReference type="VEuPathDB" id="TriTrypDB:Tc_MARK_7065"/>
<feature type="transmembrane region" description="Helical" evidence="2">
    <location>
        <begin position="456"/>
        <end position="473"/>
    </location>
</feature>
<dbReference type="VEuPathDB" id="TriTrypDB:TcCL_NonESM03736"/>
<sequence>MKCVLLQPVFFTVLCLSFCFHSCIDVLLVCAEGYTQVTGVVAMMMTGRVLLVCVLCVLWCGAGGVYAGNLENNAVGGCMASGVLNKNKSYTPSGCEKTALTLPLRSTLPVTAAKASDDAEDLSPEDSQDSDSCVDTGRAGGADEGESNGQAGGGKAGGGSKGVGVAESSESSGSGLSANRPGDGVGGSLGSAAPAAALASPIPKVIASSNNRRGVPSNQKMDSSEAGKQSEATVGAGAEAPNIKPPVNLEIKADEHSSPAQDTKKETGSTDLGKSEEKSGESAKGTQSSSSSSSATRILPQSPQSPAVAGGKGLPAPAVHSPTPQAQTMPPASEEKGTPPSAPEEENYLGKEEDVEEEKEQQQQKKEQQQEVKQNEEHQEQLSQQQQEQKRQELQQEKQEEKVIQQRHQQEQHKNESSAENEENHTTNKTVTGTNTTANTDDTDSSTAVSHTTSPLLLLLVVVACAAAAAVVAA</sequence>
<evidence type="ECO:0000256" key="2">
    <source>
        <dbReference type="SAM" id="Phobius"/>
    </source>
</evidence>
<dbReference type="VEuPathDB" id="TriTrypDB:ECC02_010421"/>
<reference evidence="4 5" key="1">
    <citation type="journal article" date="2018" name="Microb. Genom.">
        <title>Expanding an expanded genome: long-read sequencing of Trypanosoma cruzi.</title>
        <authorList>
            <person name="Berna L."/>
            <person name="Rodriguez M."/>
            <person name="Chiribao M.L."/>
            <person name="Parodi-Talice A."/>
            <person name="Pita S."/>
            <person name="Rijo G."/>
            <person name="Alvarez-Valin F."/>
            <person name="Robello C."/>
        </authorList>
    </citation>
    <scope>NUCLEOTIDE SEQUENCE [LARGE SCALE GENOMIC DNA]</scope>
    <source>
        <strain evidence="4 5">Dm28c</strain>
    </source>
</reference>
<keyword evidence="2" id="KW-0812">Transmembrane</keyword>
<dbReference type="VEuPathDB" id="TriTrypDB:TCSYLVIO_010748"/>
<dbReference type="VEuPathDB" id="TriTrypDB:TcG_10394"/>
<keyword evidence="2" id="KW-0472">Membrane</keyword>
<feature type="compositionally biased region" description="Basic and acidic residues" evidence="1">
    <location>
        <begin position="360"/>
        <end position="380"/>
    </location>
</feature>
<dbReference type="Proteomes" id="UP000246121">
    <property type="component" value="Unassembled WGS sequence"/>
</dbReference>
<feature type="compositionally biased region" description="Basic and acidic residues" evidence="1">
    <location>
        <begin position="251"/>
        <end position="281"/>
    </location>
</feature>
<feature type="compositionally biased region" description="Basic and acidic residues" evidence="1">
    <location>
        <begin position="388"/>
        <end position="426"/>
    </location>
</feature>
<accession>A0A2V2UMK3</accession>
<feature type="compositionally biased region" description="Polar residues" evidence="1">
    <location>
        <begin position="295"/>
        <end position="305"/>
    </location>
</feature>
<dbReference type="VEuPathDB" id="TriTrypDB:TcBrA4_0170920"/>
<feature type="compositionally biased region" description="Acidic residues" evidence="1">
    <location>
        <begin position="343"/>
        <end position="359"/>
    </location>
</feature>
<dbReference type="VEuPathDB" id="TriTrypDB:BCY84_16984"/>
<dbReference type="VEuPathDB" id="TriTrypDB:Tc_MARK_6908"/>
<feature type="compositionally biased region" description="Low complexity" evidence="1">
    <location>
        <begin position="427"/>
        <end position="449"/>
    </location>
</feature>
<feature type="compositionally biased region" description="Acidic residues" evidence="1">
    <location>
        <begin position="118"/>
        <end position="129"/>
    </location>
</feature>
<feature type="compositionally biased region" description="Polar residues" evidence="1">
    <location>
        <begin position="207"/>
        <end position="232"/>
    </location>
</feature>
<comment type="caution">
    <text evidence="4">The sequence shown here is derived from an EMBL/GenBank/DDBJ whole genome shotgun (WGS) entry which is preliminary data.</text>
</comment>
<proteinExistence type="predicted"/>
<dbReference type="VEuPathDB" id="TriTrypDB:TcCLB.508165.120"/>
<evidence type="ECO:0000313" key="5">
    <source>
        <dbReference type="Proteomes" id="UP000246121"/>
    </source>
</evidence>
<evidence type="ECO:0000313" key="4">
    <source>
        <dbReference type="EMBL" id="PWU85301.1"/>
    </source>
</evidence>
<dbReference type="VEuPathDB" id="TriTrypDB:TCSYLVIO_006712"/>
<name>A0A2V2UMK3_TRYCR</name>
<feature type="chain" id="PRO_5015895448" evidence="3">
    <location>
        <begin position="18"/>
        <end position="474"/>
    </location>
</feature>
<dbReference type="AlphaFoldDB" id="A0A2V2UMK3"/>
<evidence type="ECO:0000256" key="1">
    <source>
        <dbReference type="SAM" id="MobiDB-lite"/>
    </source>
</evidence>
<keyword evidence="2" id="KW-1133">Transmembrane helix</keyword>
<feature type="region of interest" description="Disordered" evidence="1">
    <location>
        <begin position="113"/>
        <end position="449"/>
    </location>
</feature>
<feature type="compositionally biased region" description="Low complexity" evidence="1">
    <location>
        <begin position="190"/>
        <end position="201"/>
    </location>
</feature>
<dbReference type="VEuPathDB" id="TriTrypDB:C4B63_169g39"/>
<organism evidence="4 5">
    <name type="scientific">Trypanosoma cruzi</name>
    <dbReference type="NCBI Taxonomy" id="5693"/>
    <lineage>
        <taxon>Eukaryota</taxon>
        <taxon>Discoba</taxon>
        <taxon>Euglenozoa</taxon>
        <taxon>Kinetoplastea</taxon>
        <taxon>Metakinetoplastina</taxon>
        <taxon>Trypanosomatida</taxon>
        <taxon>Trypanosomatidae</taxon>
        <taxon>Trypanosoma</taxon>
        <taxon>Schizotrypanum</taxon>
    </lineage>
</organism>
<dbReference type="VEuPathDB" id="TriTrypDB:TCDM_11125"/>
<dbReference type="EMBL" id="PRFA01000169">
    <property type="protein sequence ID" value="PWU85301.1"/>
    <property type="molecule type" value="Genomic_DNA"/>
</dbReference>
<feature type="compositionally biased region" description="Gly residues" evidence="1">
    <location>
        <begin position="150"/>
        <end position="162"/>
    </location>
</feature>
<feature type="signal peptide" evidence="3">
    <location>
        <begin position="1"/>
        <end position="17"/>
    </location>
</feature>